<dbReference type="STRING" id="57577.A0A2K3LN71"/>
<feature type="compositionally biased region" description="Low complexity" evidence="1">
    <location>
        <begin position="13"/>
        <end position="23"/>
    </location>
</feature>
<dbReference type="AlphaFoldDB" id="A0A2K3LN71"/>
<gene>
    <name evidence="2" type="ORF">L195_g035979</name>
</gene>
<keyword evidence="2" id="KW-0346">Stress response</keyword>
<feature type="non-terminal residue" evidence="2">
    <location>
        <position position="1"/>
    </location>
</feature>
<reference evidence="2 3" key="2">
    <citation type="journal article" date="2017" name="Front. Plant Sci.">
        <title>Gene Classification and Mining of Molecular Markers Useful in Red Clover (Trifolium pratense) Breeding.</title>
        <authorList>
            <person name="Istvanek J."/>
            <person name="Dluhosova J."/>
            <person name="Dluhos P."/>
            <person name="Patkova L."/>
            <person name="Nedelnik J."/>
            <person name="Repkova J."/>
        </authorList>
    </citation>
    <scope>NUCLEOTIDE SEQUENCE [LARGE SCALE GENOMIC DNA]</scope>
    <source>
        <strain evidence="3">cv. Tatra</strain>
        <tissue evidence="2">Young leaves</tissue>
    </source>
</reference>
<organism evidence="2 3">
    <name type="scientific">Trifolium pratense</name>
    <name type="common">Red clover</name>
    <dbReference type="NCBI Taxonomy" id="57577"/>
    <lineage>
        <taxon>Eukaryota</taxon>
        <taxon>Viridiplantae</taxon>
        <taxon>Streptophyta</taxon>
        <taxon>Embryophyta</taxon>
        <taxon>Tracheophyta</taxon>
        <taxon>Spermatophyta</taxon>
        <taxon>Magnoliopsida</taxon>
        <taxon>eudicotyledons</taxon>
        <taxon>Gunneridae</taxon>
        <taxon>Pentapetalae</taxon>
        <taxon>rosids</taxon>
        <taxon>fabids</taxon>
        <taxon>Fabales</taxon>
        <taxon>Fabaceae</taxon>
        <taxon>Papilionoideae</taxon>
        <taxon>50 kb inversion clade</taxon>
        <taxon>NPAAA clade</taxon>
        <taxon>Hologalegina</taxon>
        <taxon>IRL clade</taxon>
        <taxon>Trifolieae</taxon>
        <taxon>Trifolium</taxon>
    </lineage>
</organism>
<dbReference type="Proteomes" id="UP000236291">
    <property type="component" value="Unassembled WGS sequence"/>
</dbReference>
<evidence type="ECO:0000256" key="1">
    <source>
        <dbReference type="SAM" id="MobiDB-lite"/>
    </source>
</evidence>
<accession>A0A2K3LN71</accession>
<dbReference type="InterPro" id="IPR036869">
    <property type="entry name" value="J_dom_sf"/>
</dbReference>
<dbReference type="Gene3D" id="1.10.287.110">
    <property type="entry name" value="DnaJ domain"/>
    <property type="match status" value="1"/>
</dbReference>
<evidence type="ECO:0000313" key="2">
    <source>
        <dbReference type="EMBL" id="PNX79985.1"/>
    </source>
</evidence>
<name>A0A2K3LN71_TRIPR</name>
<dbReference type="EMBL" id="ASHM01037023">
    <property type="protein sequence ID" value="PNX79985.1"/>
    <property type="molecule type" value="Genomic_DNA"/>
</dbReference>
<protein>
    <submittedName>
        <fullName evidence="2">Heat shock protein binding</fullName>
    </submittedName>
</protein>
<feature type="compositionally biased region" description="Basic and acidic residues" evidence="1">
    <location>
        <begin position="1"/>
        <end position="12"/>
    </location>
</feature>
<dbReference type="SUPFAM" id="SSF46565">
    <property type="entry name" value="Chaperone J-domain"/>
    <property type="match status" value="1"/>
</dbReference>
<dbReference type="PANTHER" id="PTHR45376">
    <property type="entry name" value="CHAPERONE DNAJ-DOMAIN SUPERFAMILY PROTEIN-RELATED"/>
    <property type="match status" value="1"/>
</dbReference>
<feature type="region of interest" description="Disordered" evidence="1">
    <location>
        <begin position="1"/>
        <end position="50"/>
    </location>
</feature>
<comment type="caution">
    <text evidence="2">The sequence shown here is derived from an EMBL/GenBank/DDBJ whole genome shotgun (WGS) entry which is preliminary data.</text>
</comment>
<sequence length="78" mass="8550">DKETKLKLKLDGNSDGSSNSYSNKGQTKPPKKTKRSSSDRTILGLPPTGPLKIEDVKIAYHLSALKRHPDKHQGPSQV</sequence>
<evidence type="ECO:0000313" key="3">
    <source>
        <dbReference type="Proteomes" id="UP000236291"/>
    </source>
</evidence>
<proteinExistence type="predicted"/>
<dbReference type="PANTHER" id="PTHR45376:SF5">
    <property type="entry name" value="CHAPERONE DNAJ-DOMAIN SUPERFAMILY PROTEIN"/>
    <property type="match status" value="1"/>
</dbReference>
<reference evidence="2 3" key="1">
    <citation type="journal article" date="2014" name="Am. J. Bot.">
        <title>Genome assembly and annotation for red clover (Trifolium pratense; Fabaceae).</title>
        <authorList>
            <person name="Istvanek J."/>
            <person name="Jaros M."/>
            <person name="Krenek A."/>
            <person name="Repkova J."/>
        </authorList>
    </citation>
    <scope>NUCLEOTIDE SEQUENCE [LARGE SCALE GENOMIC DNA]</scope>
    <source>
        <strain evidence="3">cv. Tatra</strain>
        <tissue evidence="2">Young leaves</tissue>
    </source>
</reference>